<dbReference type="AlphaFoldDB" id="A0A1U8KXB0"/>
<proteinExistence type="predicted"/>
<keyword evidence="4" id="KW-1185">Reference proteome</keyword>
<organism evidence="4 5">
    <name type="scientific">Gossypium hirsutum</name>
    <name type="common">Upland cotton</name>
    <name type="synonym">Gossypium mexicanum</name>
    <dbReference type="NCBI Taxonomy" id="3635"/>
    <lineage>
        <taxon>Eukaryota</taxon>
        <taxon>Viridiplantae</taxon>
        <taxon>Streptophyta</taxon>
        <taxon>Embryophyta</taxon>
        <taxon>Tracheophyta</taxon>
        <taxon>Spermatophyta</taxon>
        <taxon>Magnoliopsida</taxon>
        <taxon>eudicotyledons</taxon>
        <taxon>Gunneridae</taxon>
        <taxon>Pentapetalae</taxon>
        <taxon>rosids</taxon>
        <taxon>malvids</taxon>
        <taxon>Malvales</taxon>
        <taxon>Malvaceae</taxon>
        <taxon>Malvoideae</taxon>
        <taxon>Gossypium</taxon>
    </lineage>
</organism>
<dbReference type="PANTHER" id="PTHR15503:SF45">
    <property type="entry name" value="RNA-DIRECTED DNA POLYMERASE HOMOLOG"/>
    <property type="match status" value="1"/>
</dbReference>
<evidence type="ECO:0000256" key="1">
    <source>
        <dbReference type="PROSITE-ProRule" id="PRU00047"/>
    </source>
</evidence>
<dbReference type="GO" id="GO:0003676">
    <property type="term" value="F:nucleic acid binding"/>
    <property type="evidence" value="ECO:0007669"/>
    <property type="project" value="InterPro"/>
</dbReference>
<feature type="domain" description="CCHC-type" evidence="3">
    <location>
        <begin position="176"/>
        <end position="191"/>
    </location>
</feature>
<evidence type="ECO:0000256" key="2">
    <source>
        <dbReference type="SAM" id="MobiDB-lite"/>
    </source>
</evidence>
<evidence type="ECO:0000259" key="3">
    <source>
        <dbReference type="PROSITE" id="PS50158"/>
    </source>
</evidence>
<dbReference type="InterPro" id="IPR021109">
    <property type="entry name" value="Peptidase_aspartic_dom_sf"/>
</dbReference>
<name>A0A1U8KXB0_GOSHI</name>
<dbReference type="InterPro" id="IPR001878">
    <property type="entry name" value="Znf_CCHC"/>
</dbReference>
<dbReference type="SMART" id="SM00343">
    <property type="entry name" value="ZnF_C2HC"/>
    <property type="match status" value="1"/>
</dbReference>
<dbReference type="Pfam" id="PF03732">
    <property type="entry name" value="Retrotrans_gag"/>
    <property type="match status" value="1"/>
</dbReference>
<gene>
    <name evidence="5" type="primary">LOC107921751</name>
</gene>
<keyword evidence="1" id="KW-0479">Metal-binding</keyword>
<dbReference type="GeneID" id="107921751"/>
<reference evidence="5" key="2">
    <citation type="submission" date="2025-08" db="UniProtKB">
        <authorList>
            <consortium name="RefSeq"/>
        </authorList>
    </citation>
    <scope>IDENTIFICATION</scope>
</reference>
<accession>A0A1U8KXB0</accession>
<dbReference type="InterPro" id="IPR032567">
    <property type="entry name" value="RTL1-rel"/>
</dbReference>
<dbReference type="PaxDb" id="3635-A0A1U8KXB0"/>
<keyword evidence="1" id="KW-0863">Zinc-finger</keyword>
<dbReference type="Gene3D" id="2.40.70.10">
    <property type="entry name" value="Acid Proteases"/>
    <property type="match status" value="1"/>
</dbReference>
<feature type="region of interest" description="Disordered" evidence="2">
    <location>
        <begin position="122"/>
        <end position="144"/>
    </location>
</feature>
<dbReference type="Pfam" id="PF08284">
    <property type="entry name" value="RVP_2"/>
    <property type="match status" value="1"/>
</dbReference>
<dbReference type="CDD" id="cd00303">
    <property type="entry name" value="retropepsin_like"/>
    <property type="match status" value="1"/>
</dbReference>
<dbReference type="GO" id="GO:0008270">
    <property type="term" value="F:zinc ion binding"/>
    <property type="evidence" value="ECO:0007669"/>
    <property type="project" value="UniProtKB-KW"/>
</dbReference>
<dbReference type="InterPro" id="IPR043128">
    <property type="entry name" value="Rev_trsase/Diguanyl_cyclase"/>
</dbReference>
<dbReference type="PROSITE" id="PS50158">
    <property type="entry name" value="ZF_CCHC"/>
    <property type="match status" value="1"/>
</dbReference>
<sequence>MDDLDCSVEQKLKEVISLLWDEAYQCWLAVRDGTPTDRVTWELFKTVFKGKYVGASYVDARRKEFLNLVQGSKTVGQYEAEFLRLGRYVVGIVATEYEQKAKMVEEVKRTKRQNCEKDRNQFWRDSRPSGGVNRSTKKARVEEPRRAVSMNIVRPQVCGDCDKIHLGECRKRSCACFRCGSMEHKVKDCPQKIDQGRGVPGRGVENAEALQPALVYIARHREEGHSVRVDGLYRDVPLETQGKIFFGDLMELPLGEFDLILGMDWLVKHRATLDCAAKRMVLKTTKGDEVMMIEKHDEHLRIVLQVLRARELYVKFSKCEFWLREFPRFARVLQKVCGRFFCVSNTFDKAYKERSTVCLDREATGSF</sequence>
<dbReference type="Proteomes" id="UP000818029">
    <property type="component" value="Chromosome A12"/>
</dbReference>
<dbReference type="Gene3D" id="3.30.70.270">
    <property type="match status" value="1"/>
</dbReference>
<dbReference type="RefSeq" id="XP_016707060.2">
    <property type="nucleotide sequence ID" value="XM_016851571.2"/>
</dbReference>
<dbReference type="PANTHER" id="PTHR15503">
    <property type="entry name" value="LDOC1 RELATED"/>
    <property type="match status" value="1"/>
</dbReference>
<protein>
    <recommendedName>
        <fullName evidence="3">CCHC-type domain-containing protein</fullName>
    </recommendedName>
</protein>
<dbReference type="InterPro" id="IPR005162">
    <property type="entry name" value="Retrotrans_gag_dom"/>
</dbReference>
<dbReference type="KEGG" id="ghi:107921751"/>
<reference evidence="4" key="1">
    <citation type="journal article" date="2020" name="Nat. Genet.">
        <title>Genomic diversifications of five Gossypium allopolyploid species and their impact on cotton improvement.</title>
        <authorList>
            <person name="Chen Z.J."/>
            <person name="Sreedasyam A."/>
            <person name="Ando A."/>
            <person name="Song Q."/>
            <person name="De Santiago L.M."/>
            <person name="Hulse-Kemp A.M."/>
            <person name="Ding M."/>
            <person name="Ye W."/>
            <person name="Kirkbride R.C."/>
            <person name="Jenkins J."/>
            <person name="Plott C."/>
            <person name="Lovell J."/>
            <person name="Lin Y.M."/>
            <person name="Vaughn R."/>
            <person name="Liu B."/>
            <person name="Simpson S."/>
            <person name="Scheffler B.E."/>
            <person name="Wen L."/>
            <person name="Saski C.A."/>
            <person name="Grover C.E."/>
            <person name="Hu G."/>
            <person name="Conover J.L."/>
            <person name="Carlson J.W."/>
            <person name="Shu S."/>
            <person name="Boston L.B."/>
            <person name="Williams M."/>
            <person name="Peterson D.G."/>
            <person name="McGee K."/>
            <person name="Jones D.C."/>
            <person name="Wendel J.F."/>
            <person name="Stelly D.M."/>
            <person name="Grimwood J."/>
            <person name="Schmutz J."/>
        </authorList>
    </citation>
    <scope>NUCLEOTIDE SEQUENCE [LARGE SCALE GENOMIC DNA]</scope>
    <source>
        <strain evidence="4">cv. TM-1</strain>
    </source>
</reference>
<evidence type="ECO:0000313" key="4">
    <source>
        <dbReference type="Proteomes" id="UP000818029"/>
    </source>
</evidence>
<keyword evidence="1" id="KW-0862">Zinc</keyword>
<evidence type="ECO:0000313" key="5">
    <source>
        <dbReference type="RefSeq" id="XP_016707060.2"/>
    </source>
</evidence>